<evidence type="ECO:0000313" key="2">
    <source>
        <dbReference type="EMBL" id="NYD92055.1"/>
    </source>
</evidence>
<protein>
    <recommendedName>
        <fullName evidence="4">HNH endonuclease</fullName>
    </recommendedName>
</protein>
<reference evidence="2 3" key="2">
    <citation type="submission" date="2020-08" db="EMBL/GenBank/DDBJ databases">
        <title>The Agave Microbiome: Exploring the role of microbial communities in plant adaptations to desert environments.</title>
        <authorList>
            <person name="Partida-Martinez L.P."/>
        </authorList>
    </citation>
    <scope>NUCLEOTIDE SEQUENCE [LARGE SCALE GENOMIC DNA]</scope>
    <source>
        <strain evidence="2 3">AS2.3</strain>
    </source>
</reference>
<proteinExistence type="predicted"/>
<accession>A0A7Y9FRC1</accession>
<reference evidence="2 3" key="1">
    <citation type="submission" date="2020-07" db="EMBL/GenBank/DDBJ databases">
        <authorList>
            <person name="Partida-Martinez L."/>
            <person name="Huntemann M."/>
            <person name="Clum A."/>
            <person name="Wang J."/>
            <person name="Palaniappan K."/>
            <person name="Ritter S."/>
            <person name="Chen I.-M."/>
            <person name="Stamatis D."/>
            <person name="Reddy T."/>
            <person name="O'Malley R."/>
            <person name="Daum C."/>
            <person name="Shapiro N."/>
            <person name="Ivanova N."/>
            <person name="Kyrpides N."/>
            <person name="Woyke T."/>
        </authorList>
    </citation>
    <scope>NUCLEOTIDE SEQUENCE [LARGE SCALE GENOMIC DNA]</scope>
    <source>
        <strain evidence="2 3">AS2.3</strain>
    </source>
</reference>
<feature type="region of interest" description="Disordered" evidence="1">
    <location>
        <begin position="148"/>
        <end position="176"/>
    </location>
</feature>
<dbReference type="EMBL" id="JACCBY010000008">
    <property type="protein sequence ID" value="NYD92055.1"/>
    <property type="molecule type" value="Genomic_DNA"/>
</dbReference>
<evidence type="ECO:0000313" key="3">
    <source>
        <dbReference type="Proteomes" id="UP000517753"/>
    </source>
</evidence>
<keyword evidence="3" id="KW-1185">Reference proteome</keyword>
<sequence>MIHRIAMPIRAENRWLYPIDWPQVSRAIRFVRAGARCERCRRPHRRHVAHLGDGRWWDGEARGWRDGDGRRVALRGVALLAGVRTTYVVLACAHLDHDPGNNAAANLAALCQRCHMLHDAAEHRWQRWWNAFRRRAIRDLFEDPPLTRRRLMRDQPPRRGVDTSRRRRRDGVRQGG</sequence>
<dbReference type="Proteomes" id="UP000517753">
    <property type="component" value="Unassembled WGS sequence"/>
</dbReference>
<dbReference type="RefSeq" id="WP_257015785.1">
    <property type="nucleotide sequence ID" value="NZ_JACCBY010000008.1"/>
</dbReference>
<comment type="caution">
    <text evidence="2">The sequence shown here is derived from an EMBL/GenBank/DDBJ whole genome shotgun (WGS) entry which is preliminary data.</text>
</comment>
<dbReference type="AlphaFoldDB" id="A0A7Y9FRC1"/>
<feature type="compositionally biased region" description="Basic and acidic residues" evidence="1">
    <location>
        <begin position="152"/>
        <end position="164"/>
    </location>
</feature>
<name>A0A7Y9FRC1_9SPHN</name>
<organism evidence="2 3">
    <name type="scientific">Sphingomonas melonis</name>
    <dbReference type="NCBI Taxonomy" id="152682"/>
    <lineage>
        <taxon>Bacteria</taxon>
        <taxon>Pseudomonadati</taxon>
        <taxon>Pseudomonadota</taxon>
        <taxon>Alphaproteobacteria</taxon>
        <taxon>Sphingomonadales</taxon>
        <taxon>Sphingomonadaceae</taxon>
        <taxon>Sphingomonas</taxon>
    </lineage>
</organism>
<evidence type="ECO:0000256" key="1">
    <source>
        <dbReference type="SAM" id="MobiDB-lite"/>
    </source>
</evidence>
<evidence type="ECO:0008006" key="4">
    <source>
        <dbReference type="Google" id="ProtNLM"/>
    </source>
</evidence>
<gene>
    <name evidence="2" type="ORF">HD841_003875</name>
</gene>